<sequence length="653" mass="72288">MRKYKNLASPYTIRNITFRNRIVTTPTGMTYPDEYSGAPDFKTVLFYEKKARGGAAGVTYGETPVNNVDAIRRPNVDLIRPDFSRMILPNKDWIKYTDAIKRHGAVPSIQLAHAGLFAEPFFNQEHGSPIGPVSFVKESGTTVKAMDENDMERIANDFAETAFCAKTAGFQEVMIQCCHGWLLAQFLSPVWNTRTDEYGGSIENRAKFPLQVLKAVREKIGDDVVIEIRISGDEHQPNGWSVEDCIAFCKMLEGIVDIIQISSGDYHNSEHYCFTSTLMPHFINVPYAKILKDAGIKTAISAVGANDDPAEMERLIADGILDFVAIGRGTLADSDLPKKILQNKEDEVRPCIRCNCCMAGLYDGFYQCNINPTAGQEAYLLNTPAVEEKKKVLVVGGGPGGMQAAITASDRGHQVILVDNQEKLGGALLFTDYDAHKHDLKKYTDYLVRQTLKRDIDVRLNTAASRDLLEELQPQAIIVAAGATPRVPNIEGIDQAYHATAAYYQPEKMGDKIILIGGGLIGCELALHLAEFGKHVTILEITNQLAQDANMLHRPTLLEYMDQKKDQIQSILGANTAKILENGVIYKDENNVEHFVEADTVLYAVGSLPNSGIVEELREWEEWETFRAIGDCTGASVVKKAVHEGYFAAMDII</sequence>
<evidence type="ECO:0000256" key="9">
    <source>
        <dbReference type="ARBA" id="ARBA00023014"/>
    </source>
</evidence>
<keyword evidence="4" id="KW-0285">Flavoprotein</keyword>
<dbReference type="PRINTS" id="PR00368">
    <property type="entry name" value="FADPNR"/>
</dbReference>
<evidence type="ECO:0000313" key="12">
    <source>
        <dbReference type="EMBL" id="OFV69217.1"/>
    </source>
</evidence>
<organism evidence="12 13">
    <name type="scientific">Acetobacterium wieringae</name>
    <dbReference type="NCBI Taxonomy" id="52694"/>
    <lineage>
        <taxon>Bacteria</taxon>
        <taxon>Bacillati</taxon>
        <taxon>Bacillota</taxon>
        <taxon>Clostridia</taxon>
        <taxon>Eubacteriales</taxon>
        <taxon>Eubacteriaceae</taxon>
        <taxon>Acetobacterium</taxon>
    </lineage>
</organism>
<dbReference type="SUPFAM" id="SSF51905">
    <property type="entry name" value="FAD/NAD(P)-binding domain"/>
    <property type="match status" value="1"/>
</dbReference>
<dbReference type="InterPro" id="IPR023753">
    <property type="entry name" value="FAD/NAD-binding_dom"/>
</dbReference>
<dbReference type="PANTHER" id="PTHR42917:SF2">
    <property type="entry name" value="2,4-DIENOYL-COA REDUCTASE [(2E)-ENOYL-COA-PRODUCING]"/>
    <property type="match status" value="1"/>
</dbReference>
<dbReference type="OrthoDB" id="9772736at2"/>
<accession>A0A1F2PCY0</accession>
<keyword evidence="8" id="KW-0408">Iron</keyword>
<gene>
    <name evidence="12" type="ORF">ACWI_32610</name>
</gene>
<dbReference type="EMBL" id="LKEU01000043">
    <property type="protein sequence ID" value="OFV69217.1"/>
    <property type="molecule type" value="Genomic_DNA"/>
</dbReference>
<dbReference type="Gene3D" id="3.20.20.70">
    <property type="entry name" value="Aldolase class I"/>
    <property type="match status" value="1"/>
</dbReference>
<feature type="domain" description="NADH:flavin oxidoreductase/NADH oxidase N-terminal" evidence="10">
    <location>
        <begin position="8"/>
        <end position="346"/>
    </location>
</feature>
<dbReference type="SUPFAM" id="SSF51395">
    <property type="entry name" value="FMN-linked oxidoreductases"/>
    <property type="match status" value="1"/>
</dbReference>
<keyword evidence="7 12" id="KW-0560">Oxidoreductase</keyword>
<keyword evidence="5" id="KW-0288">FMN</keyword>
<comment type="similarity">
    <text evidence="3">In the N-terminal section; belongs to the NADH:flavin oxidoreductase/NADH oxidase family.</text>
</comment>
<dbReference type="PANTHER" id="PTHR42917">
    <property type="entry name" value="2,4-DIENOYL-COA REDUCTASE"/>
    <property type="match status" value="1"/>
</dbReference>
<comment type="caution">
    <text evidence="12">The sequence shown here is derived from an EMBL/GenBank/DDBJ whole genome shotgun (WGS) entry which is preliminary data.</text>
</comment>
<evidence type="ECO:0000256" key="6">
    <source>
        <dbReference type="ARBA" id="ARBA00022723"/>
    </source>
</evidence>
<evidence type="ECO:0000256" key="5">
    <source>
        <dbReference type="ARBA" id="ARBA00022643"/>
    </source>
</evidence>
<dbReference type="GO" id="GO:0046872">
    <property type="term" value="F:metal ion binding"/>
    <property type="evidence" value="ECO:0007669"/>
    <property type="project" value="UniProtKB-KW"/>
</dbReference>
<reference evidence="12 13" key="1">
    <citation type="submission" date="2015-09" db="EMBL/GenBank/DDBJ databases">
        <title>Genome sequence of Acetobacterium wieringae DSM 1911.</title>
        <authorList>
            <person name="Poehlein A."/>
            <person name="Bengelsdorf F.R."/>
            <person name="Schiel-Bengelsdorf B."/>
            <person name="Duerre P."/>
            <person name="Daniel R."/>
        </authorList>
    </citation>
    <scope>NUCLEOTIDE SEQUENCE [LARGE SCALE GENOMIC DNA]</scope>
    <source>
        <strain evidence="12 13">DSM 1911</strain>
    </source>
</reference>
<evidence type="ECO:0000256" key="3">
    <source>
        <dbReference type="ARBA" id="ARBA00011048"/>
    </source>
</evidence>
<evidence type="ECO:0000256" key="8">
    <source>
        <dbReference type="ARBA" id="ARBA00023004"/>
    </source>
</evidence>
<evidence type="ECO:0000256" key="2">
    <source>
        <dbReference type="ARBA" id="ARBA00001966"/>
    </source>
</evidence>
<evidence type="ECO:0000256" key="7">
    <source>
        <dbReference type="ARBA" id="ARBA00023002"/>
    </source>
</evidence>
<evidence type="ECO:0000256" key="4">
    <source>
        <dbReference type="ARBA" id="ARBA00022630"/>
    </source>
</evidence>
<feature type="domain" description="FAD/NAD(P)-binding" evidence="11">
    <location>
        <begin position="390"/>
        <end position="615"/>
    </location>
</feature>
<dbReference type="InterPro" id="IPR013785">
    <property type="entry name" value="Aldolase_TIM"/>
</dbReference>
<dbReference type="RefSeq" id="WP_070372518.1">
    <property type="nucleotide sequence ID" value="NZ_LKEU01000043.1"/>
</dbReference>
<evidence type="ECO:0000259" key="10">
    <source>
        <dbReference type="Pfam" id="PF00724"/>
    </source>
</evidence>
<protein>
    <submittedName>
        <fullName evidence="12">NADH oxidase</fullName>
        <ecNumber evidence="12">1.-.-.-</ecNumber>
    </submittedName>
</protein>
<dbReference type="GO" id="GO:0051536">
    <property type="term" value="F:iron-sulfur cluster binding"/>
    <property type="evidence" value="ECO:0007669"/>
    <property type="project" value="UniProtKB-KW"/>
</dbReference>
<name>A0A1F2PCY0_9FIRM</name>
<dbReference type="CDD" id="cd02803">
    <property type="entry name" value="OYE_like_FMN_family"/>
    <property type="match status" value="1"/>
</dbReference>
<evidence type="ECO:0000256" key="1">
    <source>
        <dbReference type="ARBA" id="ARBA00001917"/>
    </source>
</evidence>
<dbReference type="AlphaFoldDB" id="A0A1F2PCY0"/>
<dbReference type="STRING" id="52694.ACWI_32610"/>
<evidence type="ECO:0000259" key="11">
    <source>
        <dbReference type="Pfam" id="PF07992"/>
    </source>
</evidence>
<dbReference type="InterPro" id="IPR001155">
    <property type="entry name" value="OxRdtase_FMN_N"/>
</dbReference>
<evidence type="ECO:0000313" key="13">
    <source>
        <dbReference type="Proteomes" id="UP000176244"/>
    </source>
</evidence>
<dbReference type="Pfam" id="PF00724">
    <property type="entry name" value="Oxidored_FMN"/>
    <property type="match status" value="1"/>
</dbReference>
<dbReference type="GO" id="GO:0010181">
    <property type="term" value="F:FMN binding"/>
    <property type="evidence" value="ECO:0007669"/>
    <property type="project" value="InterPro"/>
</dbReference>
<proteinExistence type="inferred from homology"/>
<dbReference type="Proteomes" id="UP000176244">
    <property type="component" value="Unassembled WGS sequence"/>
</dbReference>
<comment type="cofactor">
    <cofactor evidence="1">
        <name>FMN</name>
        <dbReference type="ChEBI" id="CHEBI:58210"/>
    </cofactor>
</comment>
<dbReference type="GO" id="GO:0016491">
    <property type="term" value="F:oxidoreductase activity"/>
    <property type="evidence" value="ECO:0007669"/>
    <property type="project" value="UniProtKB-KW"/>
</dbReference>
<dbReference type="Pfam" id="PF07992">
    <property type="entry name" value="Pyr_redox_2"/>
    <property type="match status" value="1"/>
</dbReference>
<dbReference type="Gene3D" id="3.50.50.60">
    <property type="entry name" value="FAD/NAD(P)-binding domain"/>
    <property type="match status" value="1"/>
</dbReference>
<dbReference type="InterPro" id="IPR036188">
    <property type="entry name" value="FAD/NAD-bd_sf"/>
</dbReference>
<keyword evidence="6" id="KW-0479">Metal-binding</keyword>
<comment type="cofactor">
    <cofactor evidence="2">
        <name>[4Fe-4S] cluster</name>
        <dbReference type="ChEBI" id="CHEBI:49883"/>
    </cofactor>
</comment>
<dbReference type="InterPro" id="IPR051793">
    <property type="entry name" value="NADH:flavin_oxidoreductase"/>
</dbReference>
<dbReference type="EC" id="1.-.-.-" evidence="12"/>
<dbReference type="Gene3D" id="3.40.50.720">
    <property type="entry name" value="NAD(P)-binding Rossmann-like Domain"/>
    <property type="match status" value="1"/>
</dbReference>
<keyword evidence="9" id="KW-0411">Iron-sulfur</keyword>